<dbReference type="AlphaFoldDB" id="A0A9D1N9B2"/>
<evidence type="ECO:0000313" key="2">
    <source>
        <dbReference type="EMBL" id="HIU98799.1"/>
    </source>
</evidence>
<proteinExistence type="predicted"/>
<protein>
    <submittedName>
        <fullName evidence="2">DUF814 domain-containing protein</fullName>
    </submittedName>
</protein>
<dbReference type="Proteomes" id="UP000886857">
    <property type="component" value="Unassembled WGS sequence"/>
</dbReference>
<dbReference type="GO" id="GO:0000049">
    <property type="term" value="F:tRNA binding"/>
    <property type="evidence" value="ECO:0007669"/>
    <property type="project" value="TreeGrafter"/>
</dbReference>
<dbReference type="Pfam" id="PF05670">
    <property type="entry name" value="NFACT-R_1"/>
    <property type="match status" value="1"/>
</dbReference>
<feature type="non-terminal residue" evidence="2">
    <location>
        <position position="1"/>
    </location>
</feature>
<evidence type="ECO:0000313" key="3">
    <source>
        <dbReference type="Proteomes" id="UP000886857"/>
    </source>
</evidence>
<dbReference type="GO" id="GO:0072344">
    <property type="term" value="P:rescue of stalled ribosome"/>
    <property type="evidence" value="ECO:0007669"/>
    <property type="project" value="TreeGrafter"/>
</dbReference>
<reference evidence="2" key="1">
    <citation type="submission" date="2020-10" db="EMBL/GenBank/DDBJ databases">
        <authorList>
            <person name="Gilroy R."/>
        </authorList>
    </citation>
    <scope>NUCLEOTIDE SEQUENCE</scope>
    <source>
        <strain evidence="2">10406</strain>
    </source>
</reference>
<comment type="caution">
    <text evidence="2">The sequence shown here is derived from an EMBL/GenBank/DDBJ whole genome shotgun (WGS) entry which is preliminary data.</text>
</comment>
<dbReference type="EMBL" id="DVOE01000045">
    <property type="protein sequence ID" value="HIU98799.1"/>
    <property type="molecule type" value="Genomic_DNA"/>
</dbReference>
<reference evidence="2" key="2">
    <citation type="journal article" date="2021" name="PeerJ">
        <title>Extensive microbial diversity within the chicken gut microbiome revealed by metagenomics and culture.</title>
        <authorList>
            <person name="Gilroy R."/>
            <person name="Ravi A."/>
            <person name="Getino M."/>
            <person name="Pursley I."/>
            <person name="Horton D.L."/>
            <person name="Alikhan N.F."/>
            <person name="Baker D."/>
            <person name="Gharbi K."/>
            <person name="Hall N."/>
            <person name="Watson M."/>
            <person name="Adriaenssens E.M."/>
            <person name="Foster-Nyarko E."/>
            <person name="Jarju S."/>
            <person name="Secka A."/>
            <person name="Antonio M."/>
            <person name="Oren A."/>
            <person name="Chaudhuri R.R."/>
            <person name="La Ragione R."/>
            <person name="Hildebrand F."/>
            <person name="Pallen M.J."/>
        </authorList>
    </citation>
    <scope>NUCLEOTIDE SEQUENCE</scope>
    <source>
        <strain evidence="2">10406</strain>
    </source>
</reference>
<dbReference type="PANTHER" id="PTHR15239">
    <property type="entry name" value="NUCLEAR EXPORT MEDIATOR FACTOR NEMF"/>
    <property type="match status" value="1"/>
</dbReference>
<accession>A0A9D1N9B2</accession>
<dbReference type="GO" id="GO:0043023">
    <property type="term" value="F:ribosomal large subunit binding"/>
    <property type="evidence" value="ECO:0007669"/>
    <property type="project" value="TreeGrafter"/>
</dbReference>
<name>A0A9D1N9B2_9FIRM</name>
<dbReference type="InterPro" id="IPR008532">
    <property type="entry name" value="NFACT_RNA-bd"/>
</dbReference>
<dbReference type="PANTHER" id="PTHR15239:SF6">
    <property type="entry name" value="RIBOSOME QUALITY CONTROL COMPLEX SUBUNIT NEMF"/>
    <property type="match status" value="1"/>
</dbReference>
<organism evidence="2 3">
    <name type="scientific">Candidatus Limadaptatus stercoripullorum</name>
    <dbReference type="NCBI Taxonomy" id="2840846"/>
    <lineage>
        <taxon>Bacteria</taxon>
        <taxon>Bacillati</taxon>
        <taxon>Bacillota</taxon>
        <taxon>Clostridia</taxon>
        <taxon>Eubacteriales</taxon>
        <taxon>Candidatus Limadaptatus</taxon>
    </lineage>
</organism>
<dbReference type="Pfam" id="PF05833">
    <property type="entry name" value="NFACT_N"/>
    <property type="match status" value="1"/>
</dbReference>
<feature type="domain" description="NFACT RNA-binding" evidence="1">
    <location>
        <begin position="325"/>
        <end position="407"/>
    </location>
</feature>
<dbReference type="GO" id="GO:1990112">
    <property type="term" value="C:RQC complex"/>
    <property type="evidence" value="ECO:0007669"/>
    <property type="project" value="TreeGrafter"/>
</dbReference>
<dbReference type="InterPro" id="IPR051608">
    <property type="entry name" value="RQC_Subunit_NEMF"/>
</dbReference>
<gene>
    <name evidence="2" type="ORF">IAC73_03030</name>
</gene>
<sequence length="438" mass="48220">DGELTILDAVKHLPPEDEDSHVVLRGVKYRPPAQSKPYFGSPENVSAVLDSFGGGDLHRALLGGLSGLTGVSVSEWLRRAGVPADCPAPLDENKKSRLLWVAAEFSDIRSSSLYAPCISGGKEVLPFPYLTIDAETTPYPSLSDAYDAFYTSVDAAMRLKARMKSISAAVKRLITRTKKNIEIDRSRLAECEKADELRIKGELIVSNIYRIKKGDTVLVCDNYYTGGQTEVELDERLSPSQNSAAYFARYAKLKRTKQFTDKKLADDLALLSYAESVQAEIDRMSPADSSAPIERELERLGVLRKKAVKGKVRAERPEPPLEYEIEGFLVLAGKNNLQNDDLTFRTASAGDIWLHAKNFHGAHVIIRARGSEVPEPVIKAAAEIAAADAGAQVEVDFTFRRNVKRLPGGHPGQVVYTDYKTVIARPDKHPELLREGGN</sequence>
<evidence type="ECO:0000259" key="1">
    <source>
        <dbReference type="Pfam" id="PF05670"/>
    </source>
</evidence>